<reference evidence="2" key="1">
    <citation type="submission" date="2018-07" db="EMBL/GenBank/DDBJ databases">
        <title>Streptacidiphilus bronchialis DSM 106435 chromosome.</title>
        <authorList>
            <person name="Batra D."/>
            <person name="Gulvik C.A."/>
        </authorList>
    </citation>
    <scope>NUCLEOTIDE SEQUENCE [LARGE SCALE GENOMIC DNA]</scope>
    <source>
        <strain evidence="2">DSM 106435</strain>
    </source>
</reference>
<protein>
    <submittedName>
        <fullName evidence="1">Uncharacterized protein</fullName>
    </submittedName>
</protein>
<gene>
    <name evidence="1" type="ORF">C7M71_012650</name>
</gene>
<accession>A0A345SWQ9</accession>
<dbReference type="KEGG" id="stri:C7M71_012650"/>
<keyword evidence="2" id="KW-1185">Reference proteome</keyword>
<dbReference type="Proteomes" id="UP000249340">
    <property type="component" value="Chromosome"/>
</dbReference>
<organism evidence="1 2">
    <name type="scientific">Peterkaempfera bronchialis</name>
    <dbReference type="NCBI Taxonomy" id="2126346"/>
    <lineage>
        <taxon>Bacteria</taxon>
        <taxon>Bacillati</taxon>
        <taxon>Actinomycetota</taxon>
        <taxon>Actinomycetes</taxon>
        <taxon>Kitasatosporales</taxon>
        <taxon>Streptomycetaceae</taxon>
        <taxon>Peterkaempfera</taxon>
    </lineage>
</organism>
<proteinExistence type="predicted"/>
<sequence>MALLFFGKDPNTNGDDCPTVWVDDASADLVFQGWKADEETEAECRTVGHIPDTEAVIRVPARMVPLIRKACDAAEERADVR</sequence>
<evidence type="ECO:0000313" key="1">
    <source>
        <dbReference type="EMBL" id="AXI78164.1"/>
    </source>
</evidence>
<dbReference type="RefSeq" id="WP_111490878.1">
    <property type="nucleotide sequence ID" value="NZ_CP031264.1"/>
</dbReference>
<dbReference type="AlphaFoldDB" id="A0A345SWQ9"/>
<name>A0A345SWQ9_9ACTN</name>
<dbReference type="EMBL" id="CP031264">
    <property type="protein sequence ID" value="AXI78164.1"/>
    <property type="molecule type" value="Genomic_DNA"/>
</dbReference>
<dbReference type="OrthoDB" id="3855036at2"/>
<evidence type="ECO:0000313" key="2">
    <source>
        <dbReference type="Proteomes" id="UP000249340"/>
    </source>
</evidence>